<keyword evidence="2" id="KW-1185">Reference proteome</keyword>
<organism evidence="1 2">
    <name type="scientific">Nephila pilipes</name>
    <name type="common">Giant wood spider</name>
    <name type="synonym">Nephila maculata</name>
    <dbReference type="NCBI Taxonomy" id="299642"/>
    <lineage>
        <taxon>Eukaryota</taxon>
        <taxon>Metazoa</taxon>
        <taxon>Ecdysozoa</taxon>
        <taxon>Arthropoda</taxon>
        <taxon>Chelicerata</taxon>
        <taxon>Arachnida</taxon>
        <taxon>Araneae</taxon>
        <taxon>Araneomorphae</taxon>
        <taxon>Entelegynae</taxon>
        <taxon>Araneoidea</taxon>
        <taxon>Nephilidae</taxon>
        <taxon>Nephila</taxon>
    </lineage>
</organism>
<evidence type="ECO:0000313" key="1">
    <source>
        <dbReference type="EMBL" id="GFT25749.1"/>
    </source>
</evidence>
<dbReference type="EMBL" id="BMAW01011831">
    <property type="protein sequence ID" value="GFT25749.1"/>
    <property type="molecule type" value="Genomic_DNA"/>
</dbReference>
<comment type="caution">
    <text evidence="1">The sequence shown here is derived from an EMBL/GenBank/DDBJ whole genome shotgun (WGS) entry which is preliminary data.</text>
</comment>
<evidence type="ECO:0000313" key="2">
    <source>
        <dbReference type="Proteomes" id="UP000887013"/>
    </source>
</evidence>
<gene>
    <name evidence="1" type="ORF">NPIL_76291</name>
</gene>
<dbReference type="AlphaFoldDB" id="A0A8X6TKT9"/>
<proteinExistence type="predicted"/>
<sequence length="132" mass="14634">MGFTPPRTRSFKLTGLSLSPLVISSYDLYELAYPGATFQRSKLVPRLERLFRGGTRTLPPVSTHLCSLLHLSRYCSTIILGIFSAFYTVAGPFSTEQGASPLLYCRTKVRSLQIGDDQSHLVNPGHQIPEDC</sequence>
<name>A0A8X6TKT9_NEPPI</name>
<accession>A0A8X6TKT9</accession>
<dbReference type="Proteomes" id="UP000887013">
    <property type="component" value="Unassembled WGS sequence"/>
</dbReference>
<reference evidence="1" key="1">
    <citation type="submission" date="2020-08" db="EMBL/GenBank/DDBJ databases">
        <title>Multicomponent nature underlies the extraordinary mechanical properties of spider dragline silk.</title>
        <authorList>
            <person name="Kono N."/>
            <person name="Nakamura H."/>
            <person name="Mori M."/>
            <person name="Yoshida Y."/>
            <person name="Ohtoshi R."/>
            <person name="Malay A.D."/>
            <person name="Moran D.A.P."/>
            <person name="Tomita M."/>
            <person name="Numata K."/>
            <person name="Arakawa K."/>
        </authorList>
    </citation>
    <scope>NUCLEOTIDE SEQUENCE</scope>
</reference>
<protein>
    <submittedName>
        <fullName evidence="1">Uncharacterized protein</fullName>
    </submittedName>
</protein>